<keyword evidence="4" id="KW-0067">ATP-binding</keyword>
<evidence type="ECO:0000256" key="6">
    <source>
        <dbReference type="SAM" id="MobiDB-lite"/>
    </source>
</evidence>
<keyword evidence="1" id="KW-0547">Nucleotide-binding</keyword>
<evidence type="ECO:0000259" key="7">
    <source>
        <dbReference type="PROSITE" id="PS50128"/>
    </source>
</evidence>
<feature type="domain" description="SURP motif" evidence="7">
    <location>
        <begin position="1235"/>
        <end position="1276"/>
    </location>
</feature>
<evidence type="ECO:0000256" key="4">
    <source>
        <dbReference type="ARBA" id="ARBA00022840"/>
    </source>
</evidence>
<keyword evidence="5" id="KW-0175">Coiled coil</keyword>
<dbReference type="Proteomes" id="UP000284403">
    <property type="component" value="Unassembled WGS sequence"/>
</dbReference>
<gene>
    <name evidence="9" type="ORF">Tco025E_02542</name>
</gene>
<organism evidence="9 10">
    <name type="scientific">Trypanosoma conorhini</name>
    <dbReference type="NCBI Taxonomy" id="83891"/>
    <lineage>
        <taxon>Eukaryota</taxon>
        <taxon>Discoba</taxon>
        <taxon>Euglenozoa</taxon>
        <taxon>Kinetoplastea</taxon>
        <taxon>Metakinetoplastina</taxon>
        <taxon>Trypanosomatida</taxon>
        <taxon>Trypanosomatidae</taxon>
        <taxon>Trypanosoma</taxon>
    </lineage>
</organism>
<sequence>MSLFRTDDRSSLFLTVPEVPQHLQKRLEDFVSRSRQGHADNYTSYSFPLDVPITMSDVERWGHRLEDSAPPPAAPNAAFVGGGFMDPAAVISMGEGVERERAVHKLAPMKLFDPRRVDRTPMTKILMHRRTWLPYRQRLPVYQCRGPILDALRSSQVLALVAFPGSGRTLQMPQIISETEIFKSKRLIVVCSTSLSACRTAERLREERGEAATSNVVAVCAPTRYEVAEGTLIAVTTPEMLVRQLLCDPLLLNVACVILNDAHLRSPTTELCMSLLRSALRVLKEEHGVKKRGGSLHVVVDCFEDTTAAAIAEFFGKEYTVRLNVSQVLQEDLKASATESQQISQTWSPPSVMLLEETMQWLAKCEEEGSCICRDPGEELRNYVENIGVVAKIMAAEEAEFTNNEKLRSYWCPIIVQAVRHYDRADREESLRRGEQRQQQSQKKLLPAVVVVVPNAYIASVVEEVLRRAIIDTAVNAEEDTAPAFSLHLLLDAATMQDVEGVLRSGDAAKSEGRRLVLLTTPTMVHSALPPTWEIGLVVDCARRSYAAYDDTADADVYVTTYSRVQELRYRRTIARLRRGEGGKGEQDAAQSPMCMVVQLIPKSILYGTKHRHISVDPGHHAIFNMSWGEYVHLYHLLQAREEGLRCRESSTVAANSGNNYTLSSVLANLIPATFIGVPNASTSRYEKLRRTFAAVELHLQRLGHLECATADSAPRLSPLGVAATCFAWPLEVVRLLLFSRLDDCVLPASVIAATWMVGNMFFDGVADKETEELMKEARVFFSHDSGSDVVSVFNAYHTWLCSRKVSSEAHDAFLEDTLTSERALMQIEAQHLSLLRVLETTGVFRLPSICKRSCGNGDDAAAAQIATATNSVKTTSSAATSIDAATVASRILEIPVEDLREGEMILRCVTAAAYPSCAVPHRDGVVSKIGFTDKMITSTVPGSSAVASRTILQPAIFSPRSVMSVEEVYHRHAERPFLYLDRTRVADKGFYVLEEAIPLATDAAVVACGNWHEWPKSPATRCRGWTSVLTHAWRQTKLARSLPPPAQLPAVSVRLRPYDTVQAQPVLVQTDDTFSFSMRSTTARWLQQMREQSRRRLRALLCDKSWPASSDAPLGLKEAWEWWSRRGHGAQDWLREERASHTASNSDVANSAEALLCPYFQYSSNPGRPTAVVPSRRHTSSAMALPFAAVSSSAATAAATAGGGGVSLAAASDTAGRQPTAYVGKLPDPVMDKNIQHVAQSIAKARSREQEATFLKMYPDLFAFLHPEHEFHGYYLHVLRRIDPELEILGDDLEELEKFLKELEEEVQREVGITATGVAPSYEAQPYTAAPAVDDSIGNAQYQFQEVKAEEEYMTSYGMQVETAAEHARRPPALFKMHDGRMSGPSAVDEAKSAKSVLGAAGEEAPTASSFFTQPTAPVNVAASTVPQDRPLDIAPLKKPIPVDPNASIGNFTFDRGPKTEAPALHGSEAAEGNGETGGAGGGLTLMERLLAMKGGTSAPVEHTAAPVTVSAPVEHLPRQIPAAQTTPSVSVGVWPATTLPPPPSPVPNLAAAASAVGVPVGAASQEAPVAAAAAAVAAPSAPTAAELLALMGILSPAPAVNPLTIPPPPLPAEVVANRPPSILAYPLPSREFGNIPLILAKALGETMGVKVGPTRIIGAIARIDVPNHKVEARALDLKSFTCVGRKVNIFKNDRIIDGVRPAVPKGQPAKPTLHEEVAGQPRETDYSPEGAKNEDEHGNGRSHAKPPLQEANNEGGSVFLHYPQCLPQDERREHPAEEPAVPKKLSHPLQIGILTDSEDDEDSSASAHSSEAVGP</sequence>
<dbReference type="InterPro" id="IPR027417">
    <property type="entry name" value="P-loop_NTPase"/>
</dbReference>
<dbReference type="PANTHER" id="PTHR18934:SF99">
    <property type="entry name" value="ATP-DEPENDENT RNA HELICASE DHX37-RELATED"/>
    <property type="match status" value="1"/>
</dbReference>
<dbReference type="GeneID" id="40316153"/>
<evidence type="ECO:0000259" key="8">
    <source>
        <dbReference type="PROSITE" id="PS51192"/>
    </source>
</evidence>
<evidence type="ECO:0000313" key="10">
    <source>
        <dbReference type="Proteomes" id="UP000284403"/>
    </source>
</evidence>
<feature type="compositionally biased region" description="Basic and acidic residues" evidence="6">
    <location>
        <begin position="1770"/>
        <end position="1783"/>
    </location>
</feature>
<keyword evidence="10" id="KW-1185">Reference proteome</keyword>
<feature type="compositionally biased region" description="Basic and acidic residues" evidence="6">
    <location>
        <begin position="1714"/>
        <end position="1741"/>
    </location>
</feature>
<feature type="compositionally biased region" description="Low complexity" evidence="6">
    <location>
        <begin position="1806"/>
        <end position="1817"/>
    </location>
</feature>
<dbReference type="EMBL" id="MKKU01000101">
    <property type="protein sequence ID" value="RNF24445.1"/>
    <property type="molecule type" value="Genomic_DNA"/>
</dbReference>
<feature type="coiled-coil region" evidence="5">
    <location>
        <begin position="1287"/>
        <end position="1314"/>
    </location>
</feature>
<keyword evidence="3 9" id="KW-0347">Helicase</keyword>
<evidence type="ECO:0000256" key="1">
    <source>
        <dbReference type="ARBA" id="ARBA00022741"/>
    </source>
</evidence>
<dbReference type="PROSITE" id="PS51192">
    <property type="entry name" value="HELICASE_ATP_BIND_1"/>
    <property type="match status" value="1"/>
</dbReference>
<dbReference type="InterPro" id="IPR000061">
    <property type="entry name" value="Surp"/>
</dbReference>
<feature type="region of interest" description="Disordered" evidence="6">
    <location>
        <begin position="1701"/>
        <end position="1817"/>
    </location>
</feature>
<dbReference type="RefSeq" id="XP_029230436.1">
    <property type="nucleotide sequence ID" value="XM_029369467.1"/>
</dbReference>
<feature type="region of interest" description="Disordered" evidence="6">
    <location>
        <begin position="1458"/>
        <end position="1480"/>
    </location>
</feature>
<dbReference type="GO" id="GO:0016787">
    <property type="term" value="F:hydrolase activity"/>
    <property type="evidence" value="ECO:0007669"/>
    <property type="project" value="UniProtKB-KW"/>
</dbReference>
<dbReference type="GO" id="GO:0003723">
    <property type="term" value="F:RNA binding"/>
    <property type="evidence" value="ECO:0007669"/>
    <property type="project" value="InterPro"/>
</dbReference>
<dbReference type="GO" id="GO:0004386">
    <property type="term" value="F:helicase activity"/>
    <property type="evidence" value="ECO:0007669"/>
    <property type="project" value="UniProtKB-KW"/>
</dbReference>
<evidence type="ECO:0000256" key="3">
    <source>
        <dbReference type="ARBA" id="ARBA00022806"/>
    </source>
</evidence>
<evidence type="ECO:0000256" key="2">
    <source>
        <dbReference type="ARBA" id="ARBA00022801"/>
    </source>
</evidence>
<comment type="caution">
    <text evidence="9">The sequence shown here is derived from an EMBL/GenBank/DDBJ whole genome shotgun (WGS) entry which is preliminary data.</text>
</comment>
<protein>
    <submittedName>
        <fullName evidence="9">Putative RNA helicase</fullName>
    </submittedName>
</protein>
<dbReference type="OrthoDB" id="447637at2759"/>
<reference evidence="9 10" key="1">
    <citation type="journal article" date="2018" name="BMC Genomics">
        <title>Genomic comparison of Trypanosoma conorhini and Trypanosoma rangeli to Trypanosoma cruzi strains of high and low virulence.</title>
        <authorList>
            <person name="Bradwell K.R."/>
            <person name="Koparde V.N."/>
            <person name="Matveyev A.V."/>
            <person name="Serrano M.G."/>
            <person name="Alves J.M."/>
            <person name="Parikh H."/>
            <person name="Huang B."/>
            <person name="Lee V."/>
            <person name="Espinosa-Alvarez O."/>
            <person name="Ortiz P.A."/>
            <person name="Costa-Martins A.G."/>
            <person name="Teixeira M.M."/>
            <person name="Buck G.A."/>
        </authorList>
    </citation>
    <scope>NUCLEOTIDE SEQUENCE [LARGE SCALE GENOMIC DNA]</scope>
    <source>
        <strain evidence="9 10">025E</strain>
    </source>
</reference>
<dbReference type="InterPro" id="IPR014001">
    <property type="entry name" value="Helicase_ATP-bd"/>
</dbReference>
<dbReference type="SUPFAM" id="SSF52540">
    <property type="entry name" value="P-loop containing nucleoside triphosphate hydrolases"/>
    <property type="match status" value="1"/>
</dbReference>
<accession>A0A422Q3B4</accession>
<dbReference type="GO" id="GO:0006396">
    <property type="term" value="P:RNA processing"/>
    <property type="evidence" value="ECO:0007669"/>
    <property type="project" value="InterPro"/>
</dbReference>
<name>A0A422Q3B4_9TRYP</name>
<dbReference type="GO" id="GO:0005524">
    <property type="term" value="F:ATP binding"/>
    <property type="evidence" value="ECO:0007669"/>
    <property type="project" value="UniProtKB-KW"/>
</dbReference>
<dbReference type="PROSITE" id="PS50128">
    <property type="entry name" value="SURP"/>
    <property type="match status" value="1"/>
</dbReference>
<keyword evidence="2" id="KW-0378">Hydrolase</keyword>
<feature type="domain" description="Helicase ATP-binding" evidence="8">
    <location>
        <begin position="149"/>
        <end position="279"/>
    </location>
</feature>
<evidence type="ECO:0000256" key="5">
    <source>
        <dbReference type="SAM" id="Coils"/>
    </source>
</evidence>
<dbReference type="PANTHER" id="PTHR18934">
    <property type="entry name" value="ATP-DEPENDENT RNA HELICASE"/>
    <property type="match status" value="1"/>
</dbReference>
<evidence type="ECO:0000313" key="9">
    <source>
        <dbReference type="EMBL" id="RNF24445.1"/>
    </source>
</evidence>
<dbReference type="Gene3D" id="3.40.50.300">
    <property type="entry name" value="P-loop containing nucleotide triphosphate hydrolases"/>
    <property type="match status" value="1"/>
</dbReference>
<proteinExistence type="predicted"/>